<reference evidence="3" key="1">
    <citation type="journal article" date="2019" name="Int. J. Syst. Evol. Microbiol.">
        <title>The Global Catalogue of Microorganisms (GCM) 10K type strain sequencing project: providing services to taxonomists for standard genome sequencing and annotation.</title>
        <authorList>
            <consortium name="The Broad Institute Genomics Platform"/>
            <consortium name="The Broad Institute Genome Sequencing Center for Infectious Disease"/>
            <person name="Wu L."/>
            <person name="Ma J."/>
        </authorList>
    </citation>
    <scope>NUCLEOTIDE SEQUENCE [LARGE SCALE GENOMIC DNA]</scope>
    <source>
        <strain evidence="3">JCM 16904</strain>
    </source>
</reference>
<evidence type="ECO:0000256" key="1">
    <source>
        <dbReference type="SAM" id="MobiDB-lite"/>
    </source>
</evidence>
<sequence length="125" mass="13718">MVRTGLPPASDDELMNSKIHRYVTASPPALLGARKSLTLTHAIGRTGETMIIRYLTALVLEPKIITLNRPTESLKVELNVSAAALSALLPTAPISCRTPGRSRRQREDEKHSRMSHYCGISRDNG</sequence>
<evidence type="ECO:0000313" key="3">
    <source>
        <dbReference type="Proteomes" id="UP001500902"/>
    </source>
</evidence>
<protein>
    <submittedName>
        <fullName evidence="2">Uncharacterized protein</fullName>
    </submittedName>
</protein>
<gene>
    <name evidence="2" type="ORF">GCM10022224_089600</name>
</gene>
<proteinExistence type="predicted"/>
<dbReference type="EMBL" id="BAAAZP010000205">
    <property type="protein sequence ID" value="GAA3710175.1"/>
    <property type="molecule type" value="Genomic_DNA"/>
</dbReference>
<keyword evidence="3" id="KW-1185">Reference proteome</keyword>
<accession>A0ABP7DU01</accession>
<organism evidence="2 3">
    <name type="scientific">Nonomuraea antimicrobica</name>
    <dbReference type="NCBI Taxonomy" id="561173"/>
    <lineage>
        <taxon>Bacteria</taxon>
        <taxon>Bacillati</taxon>
        <taxon>Actinomycetota</taxon>
        <taxon>Actinomycetes</taxon>
        <taxon>Streptosporangiales</taxon>
        <taxon>Streptosporangiaceae</taxon>
        <taxon>Nonomuraea</taxon>
    </lineage>
</organism>
<comment type="caution">
    <text evidence="2">The sequence shown here is derived from an EMBL/GenBank/DDBJ whole genome shotgun (WGS) entry which is preliminary data.</text>
</comment>
<name>A0ABP7DU01_9ACTN</name>
<evidence type="ECO:0000313" key="2">
    <source>
        <dbReference type="EMBL" id="GAA3710175.1"/>
    </source>
</evidence>
<feature type="region of interest" description="Disordered" evidence="1">
    <location>
        <begin position="95"/>
        <end position="125"/>
    </location>
</feature>
<dbReference type="Proteomes" id="UP001500902">
    <property type="component" value="Unassembled WGS sequence"/>
</dbReference>